<reference evidence="1 2" key="1">
    <citation type="journal article" date="2019" name="Appl. Microbiol. Biotechnol.">
        <title>Uncovering carbohydrate metabolism through a genotype-phenotype association study of 56 lactic acid bacteria genomes.</title>
        <authorList>
            <person name="Buron-Moles G."/>
            <person name="Chailyan A."/>
            <person name="Dolejs I."/>
            <person name="Forster J."/>
            <person name="Miks M.H."/>
        </authorList>
    </citation>
    <scope>NUCLEOTIDE SEQUENCE [LARGE SCALE GENOMIC DNA]</scope>
    <source>
        <strain evidence="1 2">ATCC 700006</strain>
    </source>
</reference>
<organism evidence="1 2">
    <name type="scientific">Leuconostoc fallax</name>
    <dbReference type="NCBI Taxonomy" id="1251"/>
    <lineage>
        <taxon>Bacteria</taxon>
        <taxon>Bacillati</taxon>
        <taxon>Bacillota</taxon>
        <taxon>Bacilli</taxon>
        <taxon>Lactobacillales</taxon>
        <taxon>Lactobacillaceae</taxon>
        <taxon>Leuconostoc</taxon>
    </lineage>
</organism>
<dbReference type="STRING" id="907931.GCA_000165675_01547"/>
<evidence type="ECO:0000313" key="2">
    <source>
        <dbReference type="Proteomes" id="UP000295681"/>
    </source>
</evidence>
<name>A0A4R5N8R7_9LACO</name>
<evidence type="ECO:0000313" key="1">
    <source>
        <dbReference type="EMBL" id="TDG68353.1"/>
    </source>
</evidence>
<dbReference type="AlphaFoldDB" id="A0A4R5N8R7"/>
<dbReference type="RefSeq" id="WP_133264480.1">
    <property type="nucleotide sequence ID" value="NZ_PUFI01000014.1"/>
</dbReference>
<proteinExistence type="predicted"/>
<dbReference type="EMBL" id="PUFI01000014">
    <property type="protein sequence ID" value="TDG68353.1"/>
    <property type="molecule type" value="Genomic_DNA"/>
</dbReference>
<keyword evidence="2" id="KW-1185">Reference proteome</keyword>
<sequence length="518" mass="59495">MWKLLDESNKNQYKLLITNFASLSEAFAQKSSDDNIIIAPIINSKFQEASFKKSFNATIEDIGNSSYDASVKLANGSKYIIGIKSFGVKSGFQKIAQFKKDSQQDEWGSIIERIKKRQQDGSNDEDFDDYLELAKKIAVLRNKRISSSKSQLQGFDFDSQVEAVYHVLMPSGSVNKNKHNDEPYILVGETSYSSIDLKHLQIIGPTKSNMLQNFQFTDGQHLYQYNSADSQLLMSFKGHNGNGMSNEDIGVEKWPVTYIEDPFKLFANLNSETTKPVDDHISQSVTFMIKIERRSGFNAWYGSPKTKLDKNDSRYHRIVSLSQQDTSLPSDWLSKFNRVAFDVFSSNKEKIEREKLRFELTNCLSNGTELFDLTTTVLWRNYKNPYEVYIPLPNSKKFHTKYPDFFVKNGGLLRGNKLVSDRPNRSFELELLPSEEKMTMFINQDNGKGIQSLSSQFIFGEWVLKNIFQLKDRELLTTDTLEDVGINAITFTKYDDNRPVSMNFTYVDSENPPEDLWN</sequence>
<protein>
    <submittedName>
        <fullName evidence="1">Uncharacterized protein</fullName>
    </submittedName>
</protein>
<gene>
    <name evidence="1" type="ORF">C5L23_000659</name>
</gene>
<comment type="caution">
    <text evidence="1">The sequence shown here is derived from an EMBL/GenBank/DDBJ whole genome shotgun (WGS) entry which is preliminary data.</text>
</comment>
<dbReference type="Proteomes" id="UP000295681">
    <property type="component" value="Unassembled WGS sequence"/>
</dbReference>
<accession>A0A4R5N8R7</accession>